<accession>A0ABN9V9N4</accession>
<feature type="region of interest" description="Disordered" evidence="1">
    <location>
        <begin position="48"/>
        <end position="115"/>
    </location>
</feature>
<dbReference type="EMBL" id="CAUYUJ010016872">
    <property type="protein sequence ID" value="CAK0869687.1"/>
    <property type="molecule type" value="Genomic_DNA"/>
</dbReference>
<protein>
    <submittedName>
        <fullName evidence="2">Uncharacterized protein</fullName>
    </submittedName>
</protein>
<keyword evidence="3" id="KW-1185">Reference proteome</keyword>
<proteinExistence type="predicted"/>
<feature type="compositionally biased region" description="Basic and acidic residues" evidence="1">
    <location>
        <begin position="102"/>
        <end position="115"/>
    </location>
</feature>
<sequence length="115" mass="12699">MGSSSDGSLAGHRGGGLRHGTGLQLRVRRGYSSSVNVTKLPARCADDVSAHIIQRRRRSAQGHSRRHSGRSARRRRRHAASSQVAGGTKIRRPSATLRAFRARRELREYSTSKKT</sequence>
<dbReference type="Proteomes" id="UP001189429">
    <property type="component" value="Unassembled WGS sequence"/>
</dbReference>
<evidence type="ECO:0000256" key="1">
    <source>
        <dbReference type="SAM" id="MobiDB-lite"/>
    </source>
</evidence>
<evidence type="ECO:0000313" key="3">
    <source>
        <dbReference type="Proteomes" id="UP001189429"/>
    </source>
</evidence>
<feature type="region of interest" description="Disordered" evidence="1">
    <location>
        <begin position="1"/>
        <end position="25"/>
    </location>
</feature>
<reference evidence="2" key="1">
    <citation type="submission" date="2023-10" db="EMBL/GenBank/DDBJ databases">
        <authorList>
            <person name="Chen Y."/>
            <person name="Shah S."/>
            <person name="Dougan E. K."/>
            <person name="Thang M."/>
            <person name="Chan C."/>
        </authorList>
    </citation>
    <scope>NUCLEOTIDE SEQUENCE [LARGE SCALE GENOMIC DNA]</scope>
</reference>
<evidence type="ECO:0000313" key="2">
    <source>
        <dbReference type="EMBL" id="CAK0869687.1"/>
    </source>
</evidence>
<gene>
    <name evidence="2" type="ORF">PCOR1329_LOCUS55954</name>
</gene>
<name>A0ABN9V9N4_9DINO</name>
<feature type="compositionally biased region" description="Basic residues" evidence="1">
    <location>
        <begin position="53"/>
        <end position="79"/>
    </location>
</feature>
<comment type="caution">
    <text evidence="2">The sequence shown here is derived from an EMBL/GenBank/DDBJ whole genome shotgun (WGS) entry which is preliminary data.</text>
</comment>
<organism evidence="2 3">
    <name type="scientific">Prorocentrum cordatum</name>
    <dbReference type="NCBI Taxonomy" id="2364126"/>
    <lineage>
        <taxon>Eukaryota</taxon>
        <taxon>Sar</taxon>
        <taxon>Alveolata</taxon>
        <taxon>Dinophyceae</taxon>
        <taxon>Prorocentrales</taxon>
        <taxon>Prorocentraceae</taxon>
        <taxon>Prorocentrum</taxon>
    </lineage>
</organism>